<organism evidence="2 3">
    <name type="scientific">Fraxinus pennsylvanica</name>
    <dbReference type="NCBI Taxonomy" id="56036"/>
    <lineage>
        <taxon>Eukaryota</taxon>
        <taxon>Viridiplantae</taxon>
        <taxon>Streptophyta</taxon>
        <taxon>Embryophyta</taxon>
        <taxon>Tracheophyta</taxon>
        <taxon>Spermatophyta</taxon>
        <taxon>Magnoliopsida</taxon>
        <taxon>eudicotyledons</taxon>
        <taxon>Gunneridae</taxon>
        <taxon>Pentapetalae</taxon>
        <taxon>asterids</taxon>
        <taxon>lamiids</taxon>
        <taxon>Lamiales</taxon>
        <taxon>Oleaceae</taxon>
        <taxon>Oleeae</taxon>
        <taxon>Fraxinus</taxon>
    </lineage>
</organism>
<feature type="compositionally biased region" description="Acidic residues" evidence="1">
    <location>
        <begin position="76"/>
        <end position="85"/>
    </location>
</feature>
<keyword evidence="3" id="KW-1185">Reference proteome</keyword>
<evidence type="ECO:0000313" key="2">
    <source>
        <dbReference type="EMBL" id="CAI9771716.1"/>
    </source>
</evidence>
<feature type="compositionally biased region" description="Basic and acidic residues" evidence="1">
    <location>
        <begin position="159"/>
        <end position="171"/>
    </location>
</feature>
<protein>
    <submittedName>
        <fullName evidence="2">Uncharacterized protein</fullName>
    </submittedName>
</protein>
<feature type="compositionally biased region" description="Basic and acidic residues" evidence="1">
    <location>
        <begin position="103"/>
        <end position="112"/>
    </location>
</feature>
<name>A0AAD2E1X1_9LAMI</name>
<gene>
    <name evidence="2" type="ORF">FPE_LOCUS19146</name>
</gene>
<feature type="compositionally biased region" description="Basic and acidic residues" evidence="1">
    <location>
        <begin position="202"/>
        <end position="225"/>
    </location>
</feature>
<accession>A0AAD2E1X1</accession>
<dbReference type="PANTHER" id="PTHR31365">
    <property type="entry name" value="EXPRESSED PROTEIN"/>
    <property type="match status" value="1"/>
</dbReference>
<feature type="compositionally biased region" description="Low complexity" evidence="1">
    <location>
        <begin position="295"/>
        <end position="311"/>
    </location>
</feature>
<feature type="region of interest" description="Disordered" evidence="1">
    <location>
        <begin position="26"/>
        <end position="171"/>
    </location>
</feature>
<feature type="compositionally biased region" description="Polar residues" evidence="1">
    <location>
        <begin position="245"/>
        <end position="256"/>
    </location>
</feature>
<dbReference type="PANTHER" id="PTHR31365:SF15">
    <property type="entry name" value="EXPRESSED PROTEIN"/>
    <property type="match status" value="1"/>
</dbReference>
<feature type="region of interest" description="Disordered" evidence="1">
    <location>
        <begin position="183"/>
        <end position="327"/>
    </location>
</feature>
<feature type="compositionally biased region" description="Basic residues" evidence="1">
    <location>
        <begin position="276"/>
        <end position="288"/>
    </location>
</feature>
<dbReference type="Proteomes" id="UP000834106">
    <property type="component" value="Chromosome 11"/>
</dbReference>
<feature type="compositionally biased region" description="Basic and acidic residues" evidence="1">
    <location>
        <begin position="51"/>
        <end position="60"/>
    </location>
</feature>
<evidence type="ECO:0000256" key="1">
    <source>
        <dbReference type="SAM" id="MobiDB-lite"/>
    </source>
</evidence>
<evidence type="ECO:0000313" key="3">
    <source>
        <dbReference type="Proteomes" id="UP000834106"/>
    </source>
</evidence>
<reference evidence="2" key="1">
    <citation type="submission" date="2023-05" db="EMBL/GenBank/DDBJ databases">
        <authorList>
            <person name="Huff M."/>
        </authorList>
    </citation>
    <scope>NUCLEOTIDE SEQUENCE</scope>
</reference>
<dbReference type="EMBL" id="OU503046">
    <property type="protein sequence ID" value="CAI9771716.1"/>
    <property type="molecule type" value="Genomic_DNA"/>
</dbReference>
<feature type="compositionally biased region" description="Basic and acidic residues" evidence="1">
    <location>
        <begin position="133"/>
        <end position="152"/>
    </location>
</feature>
<dbReference type="AlphaFoldDB" id="A0AAD2E1X1"/>
<proteinExistence type="predicted"/>
<sequence>MVGGRNRKDEGSFTVSNSNVFAVLERRKKKSDKEKVSAKSSQSGLKAGAGKSKEPEEEKPQVFWAPAPLTVKSWADVDDEDDDDYYATNAPPQSVWGVSGSSKLEESQKPDPVEESESEDDILDEGDDDMEEEHDHEAVVEEHAEPVVKKSVDASPATKEADKQLSKKERRKKELAELEAILAEIGVAPKEKAIDESSDISLETKEGQMNGDIEKKDNVHAESKSSRKKKKKDKASKEVKERQDQPSSTDVPNGQEDTTETEQMKDGASAVNVKERLKKAASAKKKKSNKEMDAAAKAAAVEAAARSAKLAAAKKKEKNHYNQQPLR</sequence>
<feature type="compositionally biased region" description="Acidic residues" evidence="1">
    <location>
        <begin position="113"/>
        <end position="132"/>
    </location>
</feature>
<feature type="compositionally biased region" description="Basic and acidic residues" evidence="1">
    <location>
        <begin position="235"/>
        <end position="244"/>
    </location>
</feature>